<dbReference type="SUPFAM" id="SSF48403">
    <property type="entry name" value="Ankyrin repeat"/>
    <property type="match status" value="1"/>
</dbReference>
<dbReference type="GeneID" id="16606177"/>
<dbReference type="PROSITE" id="PS50181">
    <property type="entry name" value="FBOX"/>
    <property type="match status" value="1"/>
</dbReference>
<dbReference type="PANTHER" id="PTHR46586:SF3">
    <property type="entry name" value="ANKYRIN REPEAT-CONTAINING PROTEIN"/>
    <property type="match status" value="1"/>
</dbReference>
<dbReference type="InterPro" id="IPR052050">
    <property type="entry name" value="SecEffector_AnkRepeat"/>
</dbReference>
<evidence type="ECO:0000259" key="1">
    <source>
        <dbReference type="PROSITE" id="PS50181"/>
    </source>
</evidence>
<dbReference type="CDD" id="cd09917">
    <property type="entry name" value="F-box_SF"/>
    <property type="match status" value="1"/>
</dbReference>
<sequence length="603" mass="66837">MEAGATEPATSMADMPAEILCAIFECLDPVDRFVCALVSPLWRALVETHWTPSLGMQGDDDDGGDWESEPRLHQRHTFLAAACRLGRLDLAQWAVAEGCPWDADVWVDAVHHGHTDVLVWLQAARCPRSIDRCLVAAADGGHVALVHVFLCHQRSFASIPRLTADQDAVKETQRASLEHAIRRAVYRGHRDALGVLLKDARASLTVAWIAAASLGDIGLFEWLHDEGYDVPRDASAHAAAHGHIGALEWLRDRGKLYASGCYISAVLADHAHVVDWVAPLHTRGWLDDAVSALAAARYGRADALPRWSDDLERLAVEAARNGHLDVLKRIQKWGHCVSRMQTLAAAYGGHTHILAWAMSAGIRLSGLATAIAAVRGHHETARFCERECRIKMLWEFDEPLWQGFALGGNQPLFRFGPRRHALDMALSYGGADTVARLLERLPPDAKITRGAFRRAVVTRNLTIMPPLVRCASPPERQLAWHEAAFMGDIAVLKRLRDACGWPHRQTIQNLFVYAGRSPYGWRAVFAWLAWSGMCCDATVLSQFVHERTGVAQAIVAWAADRWSPWPPSERWWAEDASAEVRESVLMSSHDPTVFVGRSIRVPL</sequence>
<proteinExistence type="predicted"/>
<dbReference type="InterPro" id="IPR001810">
    <property type="entry name" value="F-box_dom"/>
</dbReference>
<accession>S4W2H6</accession>
<dbReference type="EMBL" id="KC977571">
    <property type="protein sequence ID" value="AGO84390.2"/>
    <property type="molecule type" value="Genomic_DNA"/>
</dbReference>
<keyword evidence="3" id="KW-1185">Reference proteome</keyword>
<dbReference type="SUPFAM" id="SSF81383">
    <property type="entry name" value="F-box domain"/>
    <property type="match status" value="1"/>
</dbReference>
<protein>
    <submittedName>
        <fullName evidence="2">Ankyrin repeat domain containing protein</fullName>
    </submittedName>
</protein>
<organism evidence="2 3">
    <name type="scientific">Pandoravirus salinus</name>
    <dbReference type="NCBI Taxonomy" id="1349410"/>
    <lineage>
        <taxon>Viruses</taxon>
        <taxon>Pandoravirus</taxon>
    </lineage>
</organism>
<dbReference type="Gene3D" id="1.20.1280.50">
    <property type="match status" value="1"/>
</dbReference>
<evidence type="ECO:0000313" key="3">
    <source>
        <dbReference type="Proteomes" id="UP000204584"/>
    </source>
</evidence>
<dbReference type="InterPro" id="IPR036770">
    <property type="entry name" value="Ankyrin_rpt-contain_sf"/>
</dbReference>
<reference evidence="2 3" key="1">
    <citation type="journal article" date="2013" name="Science">
        <title>Pandoraviruses: amoeba viruses with genomes up to 2.5 Mb reaching that of parasitic eukaryotes.</title>
        <authorList>
            <person name="Philippe N."/>
            <person name="Legendre M."/>
            <person name="Doutre G."/>
            <person name="Coute Y."/>
            <person name="Poirot O."/>
            <person name="Lescot M."/>
            <person name="Arslan D."/>
            <person name="Seltzer V."/>
            <person name="Bertaux L."/>
            <person name="Bruley C."/>
            <person name="Garin J."/>
            <person name="Claverie J.M."/>
            <person name="Abergel C."/>
        </authorList>
    </citation>
    <scope>NUCLEOTIDE SEQUENCE [LARGE SCALE GENOMIC DNA]</scope>
</reference>
<dbReference type="KEGG" id="vg:16606177"/>
<dbReference type="RefSeq" id="YP_008437461.2">
    <property type="nucleotide sequence ID" value="NC_022098.1"/>
</dbReference>
<feature type="domain" description="F-box" evidence="1">
    <location>
        <begin position="9"/>
        <end position="53"/>
    </location>
</feature>
<dbReference type="SMART" id="SM00256">
    <property type="entry name" value="FBOX"/>
    <property type="match status" value="1"/>
</dbReference>
<evidence type="ECO:0000313" key="2">
    <source>
        <dbReference type="EMBL" id="AGO84390.2"/>
    </source>
</evidence>
<dbReference type="Gene3D" id="1.25.40.20">
    <property type="entry name" value="Ankyrin repeat-containing domain"/>
    <property type="match status" value="1"/>
</dbReference>
<dbReference type="PANTHER" id="PTHR46586">
    <property type="entry name" value="ANKYRIN REPEAT-CONTAINING PROTEIN"/>
    <property type="match status" value="1"/>
</dbReference>
<name>S4W2H6_9VIRU</name>
<dbReference type="Pfam" id="PF00646">
    <property type="entry name" value="F-box"/>
    <property type="match status" value="1"/>
</dbReference>
<dbReference type="Proteomes" id="UP000204584">
    <property type="component" value="Segment"/>
</dbReference>
<dbReference type="InterPro" id="IPR036047">
    <property type="entry name" value="F-box-like_dom_sf"/>
</dbReference>
<gene>
    <name evidence="2" type="ORF">psal_cds_547</name>
</gene>